<dbReference type="InterPro" id="IPR031311">
    <property type="entry name" value="CHIT_BIND_RR_consensus"/>
</dbReference>
<reference evidence="4" key="1">
    <citation type="submission" date="2020-08" db="EMBL/GenBank/DDBJ databases">
        <title>Genome sequencing and assembly of the red palm weevil Rhynchophorus ferrugineus.</title>
        <authorList>
            <person name="Dias G.B."/>
            <person name="Bergman C.M."/>
            <person name="Manee M."/>
        </authorList>
    </citation>
    <scope>NUCLEOTIDE SEQUENCE</scope>
    <source>
        <strain evidence="4">AA-2017</strain>
        <tissue evidence="4">Whole larva</tissue>
    </source>
</reference>
<dbReference type="EMBL" id="JAACXV010014042">
    <property type="protein sequence ID" value="KAF7270918.1"/>
    <property type="molecule type" value="Genomic_DNA"/>
</dbReference>
<dbReference type="GO" id="GO:0005615">
    <property type="term" value="C:extracellular space"/>
    <property type="evidence" value="ECO:0007669"/>
    <property type="project" value="TreeGrafter"/>
</dbReference>
<name>A0A834I1C6_RHYFE</name>
<dbReference type="PANTHER" id="PTHR12236">
    <property type="entry name" value="STRUCTURAL CONTITUENT OF CUTICLE"/>
    <property type="match status" value="1"/>
</dbReference>
<dbReference type="PROSITE" id="PS51155">
    <property type="entry name" value="CHIT_BIND_RR_2"/>
    <property type="match status" value="1"/>
</dbReference>
<keyword evidence="3" id="KW-0732">Signal</keyword>
<dbReference type="PROSITE" id="PS00233">
    <property type="entry name" value="CHIT_BIND_RR_1"/>
    <property type="match status" value="1"/>
</dbReference>
<evidence type="ECO:0008006" key="6">
    <source>
        <dbReference type="Google" id="ProtNLM"/>
    </source>
</evidence>
<evidence type="ECO:0000256" key="1">
    <source>
        <dbReference type="ARBA" id="ARBA00022460"/>
    </source>
</evidence>
<evidence type="ECO:0000313" key="4">
    <source>
        <dbReference type="EMBL" id="KAF7270918.1"/>
    </source>
</evidence>
<organism evidence="4 5">
    <name type="scientific">Rhynchophorus ferrugineus</name>
    <name type="common">Red palm weevil</name>
    <name type="synonym">Curculio ferrugineus</name>
    <dbReference type="NCBI Taxonomy" id="354439"/>
    <lineage>
        <taxon>Eukaryota</taxon>
        <taxon>Metazoa</taxon>
        <taxon>Ecdysozoa</taxon>
        <taxon>Arthropoda</taxon>
        <taxon>Hexapoda</taxon>
        <taxon>Insecta</taxon>
        <taxon>Pterygota</taxon>
        <taxon>Neoptera</taxon>
        <taxon>Endopterygota</taxon>
        <taxon>Coleoptera</taxon>
        <taxon>Polyphaga</taxon>
        <taxon>Cucujiformia</taxon>
        <taxon>Curculionidae</taxon>
        <taxon>Dryophthorinae</taxon>
        <taxon>Rhynchophorus</taxon>
    </lineage>
</organism>
<dbReference type="InterPro" id="IPR000618">
    <property type="entry name" value="Insect_cuticle"/>
</dbReference>
<gene>
    <name evidence="4" type="ORF">GWI33_016150</name>
</gene>
<evidence type="ECO:0000313" key="5">
    <source>
        <dbReference type="Proteomes" id="UP000625711"/>
    </source>
</evidence>
<dbReference type="GO" id="GO:0031012">
    <property type="term" value="C:extracellular matrix"/>
    <property type="evidence" value="ECO:0007669"/>
    <property type="project" value="TreeGrafter"/>
</dbReference>
<dbReference type="OrthoDB" id="6348134at2759"/>
<proteinExistence type="predicted"/>
<comment type="caution">
    <text evidence="4">The sequence shown here is derived from an EMBL/GenBank/DDBJ whole genome shotgun (WGS) entry which is preliminary data.</text>
</comment>
<dbReference type="GO" id="GO:0042302">
    <property type="term" value="F:structural constituent of cuticle"/>
    <property type="evidence" value="ECO:0007669"/>
    <property type="project" value="UniProtKB-UniRule"/>
</dbReference>
<evidence type="ECO:0000256" key="3">
    <source>
        <dbReference type="SAM" id="SignalP"/>
    </source>
</evidence>
<feature type="signal peptide" evidence="3">
    <location>
        <begin position="1"/>
        <end position="17"/>
    </location>
</feature>
<accession>A0A834I1C6</accession>
<dbReference type="Proteomes" id="UP000625711">
    <property type="component" value="Unassembled WGS sequence"/>
</dbReference>
<evidence type="ECO:0000256" key="2">
    <source>
        <dbReference type="PROSITE-ProRule" id="PRU00497"/>
    </source>
</evidence>
<keyword evidence="5" id="KW-1185">Reference proteome</keyword>
<sequence length="171" mass="17913">MFAKVLAITAFVAVAHAGYYEPASSYASVSAPVVAHAAPAVYAAPAVAKYAAPLVAKYAAPAAQDYYAPAHYEFNYGVQDPHTGDHKSQHEIREGDVVKGSYSVAEPDGTLRTVHYTADPHNGFNAVVEKSGEPVHPAPAPAAKLVVSAPVAATKYVAAAPAHASPYYYHH</sequence>
<protein>
    <recommendedName>
        <fullName evidence="6">Cuticle protein</fullName>
    </recommendedName>
</protein>
<dbReference type="PANTHER" id="PTHR12236:SF76">
    <property type="entry name" value="ADULT-SPECIFIC CUTICULAR PROTEIN ACP-20-LIKE PROTEIN"/>
    <property type="match status" value="1"/>
</dbReference>
<feature type="chain" id="PRO_5032995754" description="Cuticle protein" evidence="3">
    <location>
        <begin position="18"/>
        <end position="171"/>
    </location>
</feature>
<dbReference type="AlphaFoldDB" id="A0A834I1C6"/>
<dbReference type="PRINTS" id="PR00947">
    <property type="entry name" value="CUTICLE"/>
</dbReference>
<keyword evidence="1 2" id="KW-0193">Cuticle</keyword>
<dbReference type="InterPro" id="IPR051217">
    <property type="entry name" value="Insect_Cuticle_Struc_Prot"/>
</dbReference>
<dbReference type="Pfam" id="PF00379">
    <property type="entry name" value="Chitin_bind_4"/>
    <property type="match status" value="1"/>
</dbReference>